<dbReference type="InterPro" id="IPR043504">
    <property type="entry name" value="Peptidase_S1_PA_chymotrypsin"/>
</dbReference>
<organism evidence="1 2">
    <name type="scientific">Methylobacterium gossipiicola</name>
    <dbReference type="NCBI Taxonomy" id="582675"/>
    <lineage>
        <taxon>Bacteria</taxon>
        <taxon>Pseudomonadati</taxon>
        <taxon>Pseudomonadota</taxon>
        <taxon>Alphaproteobacteria</taxon>
        <taxon>Hyphomicrobiales</taxon>
        <taxon>Methylobacteriaceae</taxon>
        <taxon>Methylobacterium</taxon>
    </lineage>
</organism>
<gene>
    <name evidence="1" type="ORF">SAMN05192565_111143</name>
</gene>
<protein>
    <submittedName>
        <fullName evidence="1">V8-like Glu-specific endopeptidase</fullName>
    </submittedName>
</protein>
<keyword evidence="2" id="KW-1185">Reference proteome</keyword>
<dbReference type="SUPFAM" id="SSF51120">
    <property type="entry name" value="beta-Roll"/>
    <property type="match status" value="1"/>
</dbReference>
<evidence type="ECO:0000313" key="1">
    <source>
        <dbReference type="EMBL" id="SFG80006.1"/>
    </source>
</evidence>
<reference evidence="2" key="1">
    <citation type="submission" date="2016-10" db="EMBL/GenBank/DDBJ databases">
        <authorList>
            <person name="Varghese N."/>
            <person name="Submissions S."/>
        </authorList>
    </citation>
    <scope>NUCLEOTIDE SEQUENCE [LARGE SCALE GENOMIC DNA]</scope>
    <source>
        <strain evidence="2">Gh-105</strain>
    </source>
</reference>
<sequence length="707" mass="76464">MVDTRFNAIENPTDKYLNAVRLTFKDVDEKDGQIKDSQGSGYIYSPHLIFTAGHNLTGQKPDDVIRLKYGSSSDANGQFVNSTEYKYIITTADGITNNPDIAYINPDSALPFKGLGADTPGIITYAGTTVPLKLVGLKATSFGYPGAPSGAIDKTHIPGNTLYEVSGTIQRENKSTFLLKDMANWGGQSGSPVFVEYNNSKWIVGVLTHGDQGTEDKVSNNSHGTNINGDIFNRAIKILKSDYPNWQDAPKMMIFGADKPSDRAEIEIKSTFSSDTVYAGTGYHQIYASTGNDLFITETYGRSTIDYAEKFEEKSIKVKEFQISDGHLVSATKKIGGLDAGHDTYDGAFEIKLASDNGAVKFVDGSVDGAIATVPKQSLILDANINASVAQKTLDFSKFSGSLVSGNDTAPSDNMQFVNTPGLSSLEFKNFESIWGTDNGDSVTLGATIKIFEAGNGTNSVKAALANGVSIFGGAGDDTIIGNGTNGYLDGGRGGHDHMTGSENGADNFIWSGGDLVIDTVDGLDKLFVRADLFQSSDSSPKIESSDHGIQIKGGIGNKNRASIDAITEEFHHTEYFDMGSDLGVWEIDNYAPKYIYNSGDELPFVPRIGMEMNDVGDLVISFQKATGEYTDPSSGISRPEMSSIDGKITVKNFKDGDLGFSFLRKPVGQQYDENSWREEQNSYSREYFEGGNFKPIPVDHYDVLIV</sequence>
<dbReference type="RefSeq" id="WP_143103744.1">
    <property type="nucleotide sequence ID" value="NZ_FOPM01000011.1"/>
</dbReference>
<dbReference type="AlphaFoldDB" id="A0A1I2UYG1"/>
<dbReference type="Proteomes" id="UP000199229">
    <property type="component" value="Unassembled WGS sequence"/>
</dbReference>
<dbReference type="Gene3D" id="2.40.10.10">
    <property type="entry name" value="Trypsin-like serine proteases"/>
    <property type="match status" value="2"/>
</dbReference>
<dbReference type="SUPFAM" id="SSF50494">
    <property type="entry name" value="Trypsin-like serine proteases"/>
    <property type="match status" value="1"/>
</dbReference>
<accession>A0A1I2UYG1</accession>
<dbReference type="InterPro" id="IPR009003">
    <property type="entry name" value="Peptidase_S1_PA"/>
</dbReference>
<dbReference type="EMBL" id="FOPM01000011">
    <property type="protein sequence ID" value="SFG80006.1"/>
    <property type="molecule type" value="Genomic_DNA"/>
</dbReference>
<proteinExistence type="predicted"/>
<dbReference type="Gene3D" id="2.150.10.10">
    <property type="entry name" value="Serralysin-like metalloprotease, C-terminal"/>
    <property type="match status" value="1"/>
</dbReference>
<dbReference type="InterPro" id="IPR011049">
    <property type="entry name" value="Serralysin-like_metalloprot_C"/>
</dbReference>
<name>A0A1I2UYG1_9HYPH</name>
<evidence type="ECO:0000313" key="2">
    <source>
        <dbReference type="Proteomes" id="UP000199229"/>
    </source>
</evidence>
<dbReference type="OrthoDB" id="9342475at2"/>